<dbReference type="RefSeq" id="XP_028468167.1">
    <property type="nucleotide sequence ID" value="XM_028609647.1"/>
</dbReference>
<protein>
    <submittedName>
        <fullName evidence="3">Uncharacterized protein</fullName>
    </submittedName>
</protein>
<feature type="coiled-coil region" evidence="1">
    <location>
        <begin position="292"/>
        <end position="347"/>
    </location>
</feature>
<feature type="region of interest" description="Disordered" evidence="2">
    <location>
        <begin position="348"/>
        <end position="463"/>
    </location>
</feature>
<keyword evidence="4" id="KW-1185">Reference proteome</keyword>
<evidence type="ECO:0000313" key="3">
    <source>
        <dbReference type="EMBL" id="ROT40361.1"/>
    </source>
</evidence>
<dbReference type="STRING" id="1314773.A0A3N2Q0S7"/>
<accession>A0A3N2Q0S7</accession>
<gene>
    <name evidence="3" type="ORF">SODALDRAFT_321729</name>
</gene>
<dbReference type="AlphaFoldDB" id="A0A3N2Q0S7"/>
<feature type="region of interest" description="Disordered" evidence="2">
    <location>
        <begin position="1"/>
        <end position="142"/>
    </location>
</feature>
<dbReference type="OrthoDB" id="5377009at2759"/>
<feature type="compositionally biased region" description="Polar residues" evidence="2">
    <location>
        <begin position="40"/>
        <end position="53"/>
    </location>
</feature>
<organism evidence="3 4">
    <name type="scientific">Sodiomyces alkalinus (strain CBS 110278 / VKM F-3762 / F11)</name>
    <name type="common">Alkaliphilic filamentous fungus</name>
    <dbReference type="NCBI Taxonomy" id="1314773"/>
    <lineage>
        <taxon>Eukaryota</taxon>
        <taxon>Fungi</taxon>
        <taxon>Dikarya</taxon>
        <taxon>Ascomycota</taxon>
        <taxon>Pezizomycotina</taxon>
        <taxon>Sordariomycetes</taxon>
        <taxon>Hypocreomycetidae</taxon>
        <taxon>Glomerellales</taxon>
        <taxon>Plectosphaerellaceae</taxon>
        <taxon>Sodiomyces</taxon>
    </lineage>
</organism>
<evidence type="ECO:0000313" key="4">
    <source>
        <dbReference type="Proteomes" id="UP000272025"/>
    </source>
</evidence>
<proteinExistence type="predicted"/>
<dbReference type="Proteomes" id="UP000272025">
    <property type="component" value="Unassembled WGS sequence"/>
</dbReference>
<name>A0A3N2Q0S7_SODAK</name>
<keyword evidence="1" id="KW-0175">Coiled coil</keyword>
<feature type="region of interest" description="Disordered" evidence="2">
    <location>
        <begin position="154"/>
        <end position="209"/>
    </location>
</feature>
<dbReference type="GeneID" id="39578125"/>
<evidence type="ECO:0000256" key="1">
    <source>
        <dbReference type="SAM" id="Coils"/>
    </source>
</evidence>
<evidence type="ECO:0000256" key="2">
    <source>
        <dbReference type="SAM" id="MobiDB-lite"/>
    </source>
</evidence>
<dbReference type="EMBL" id="ML119052">
    <property type="protein sequence ID" value="ROT40361.1"/>
    <property type="molecule type" value="Genomic_DNA"/>
</dbReference>
<sequence>MLNPSDSNCVADAPLRSEHAVVTVSESPHPELESFEDKQNIQPPGSAYTTSRTPLRLRSPADQAQHQLPPAATLDNGASRPMSFGDSSLHPVPTSLQRHFHHQRNQSSSELRPSATFSSPSTGHRRLRPHSVDMPFTGDNRTAHTLESASRGMLAGWLPGSPSSTDAEVSIPLSRSSTVSPSTFSRIGRTPNASRQSQNSKNAPSPSTSRFAFLSSLSSLTKSTPAPAEYDEQSDQDGLLSLNIQEALFPDVSSPTGPRDAFSPAAFKNLEAAATALLTKFQTVYRQQSTTLKVFRSEREAQADEIEEMEMRTRHLKLQLENMARQALDQEQEMKALRAALEKEKMAGREVVPPVTSDGSTIVSEDLGAEDDQDGQRWSKTSSSSLDDTDEESICDSPSVFSRSRSPANPIASGGGLEAGAAATAAAGMSADPATQRQRNSRGGTTSKSQLRAVPPVPQAQPQAQTQISAFQKLVRGITGETEASACRNCEGLSERAAWDTVSLLREENRTLKTRVAELESCVEGALDVVNGLRLE</sequence>
<feature type="compositionally biased region" description="Polar residues" evidence="2">
    <location>
        <begin position="105"/>
        <end position="122"/>
    </location>
</feature>
<feature type="compositionally biased region" description="Basic and acidic residues" evidence="2">
    <location>
        <begin position="28"/>
        <end position="39"/>
    </location>
</feature>
<feature type="compositionally biased region" description="Low complexity" evidence="2">
    <location>
        <begin position="419"/>
        <end position="434"/>
    </location>
</feature>
<feature type="compositionally biased region" description="Polar residues" evidence="2">
    <location>
        <begin position="435"/>
        <end position="450"/>
    </location>
</feature>
<feature type="compositionally biased region" description="Low complexity" evidence="2">
    <location>
        <begin position="169"/>
        <end position="187"/>
    </location>
</feature>
<reference evidence="3 4" key="1">
    <citation type="journal article" date="2018" name="Mol. Ecol.">
        <title>The obligate alkalophilic soda-lake fungus Sodiomyces alkalinus has shifted to a protein diet.</title>
        <authorList>
            <person name="Grum-Grzhimaylo A.A."/>
            <person name="Falkoski D.L."/>
            <person name="van den Heuvel J."/>
            <person name="Valero-Jimenez C.A."/>
            <person name="Min B."/>
            <person name="Choi I.G."/>
            <person name="Lipzen A."/>
            <person name="Daum C.G."/>
            <person name="Aanen D.K."/>
            <person name="Tsang A."/>
            <person name="Henrissat B."/>
            <person name="Bilanenko E.N."/>
            <person name="de Vries R.P."/>
            <person name="van Kan J.A.L."/>
            <person name="Grigoriev I.V."/>
            <person name="Debets A.J.M."/>
        </authorList>
    </citation>
    <scope>NUCLEOTIDE SEQUENCE [LARGE SCALE GENOMIC DNA]</scope>
    <source>
        <strain evidence="3 4">F11</strain>
    </source>
</reference>
<feature type="compositionally biased region" description="Polar residues" evidence="2">
    <location>
        <begin position="191"/>
        <end position="206"/>
    </location>
</feature>